<proteinExistence type="predicted"/>
<organism evidence="1 2">
    <name type="scientific">Eschrichtius robustus</name>
    <name type="common">California gray whale</name>
    <name type="synonym">Eschrichtius gibbosus</name>
    <dbReference type="NCBI Taxonomy" id="9764"/>
    <lineage>
        <taxon>Eukaryota</taxon>
        <taxon>Metazoa</taxon>
        <taxon>Chordata</taxon>
        <taxon>Craniata</taxon>
        <taxon>Vertebrata</taxon>
        <taxon>Euteleostomi</taxon>
        <taxon>Mammalia</taxon>
        <taxon>Eutheria</taxon>
        <taxon>Laurasiatheria</taxon>
        <taxon>Artiodactyla</taxon>
        <taxon>Whippomorpha</taxon>
        <taxon>Cetacea</taxon>
        <taxon>Mysticeti</taxon>
        <taxon>Eschrichtiidae</taxon>
        <taxon>Eschrichtius</taxon>
    </lineage>
</organism>
<protein>
    <submittedName>
        <fullName evidence="1">Uncharacterized protein</fullName>
    </submittedName>
</protein>
<gene>
    <name evidence="1" type="ORF">J1605_019106</name>
</gene>
<comment type="caution">
    <text evidence="1">The sequence shown here is derived from an EMBL/GenBank/DDBJ whole genome shotgun (WGS) entry which is preliminary data.</text>
</comment>
<evidence type="ECO:0000313" key="1">
    <source>
        <dbReference type="EMBL" id="KAJ8794114.1"/>
    </source>
</evidence>
<reference evidence="1 2" key="1">
    <citation type="submission" date="2022-11" db="EMBL/GenBank/DDBJ databases">
        <title>Whole genome sequence of Eschrichtius robustus ER-17-0199.</title>
        <authorList>
            <person name="Bruniche-Olsen A."/>
            <person name="Black A.N."/>
            <person name="Fields C.J."/>
            <person name="Walden K."/>
            <person name="Dewoody J.A."/>
        </authorList>
    </citation>
    <scope>NUCLEOTIDE SEQUENCE [LARGE SCALE GENOMIC DNA]</scope>
    <source>
        <strain evidence="1">ER-17-0199</strain>
        <tissue evidence="1">Blubber</tissue>
    </source>
</reference>
<accession>A0AB34HRN6</accession>
<name>A0AB34HRN6_ESCRO</name>
<dbReference type="AlphaFoldDB" id="A0AB34HRN6"/>
<keyword evidence="2" id="KW-1185">Reference proteome</keyword>
<evidence type="ECO:0000313" key="2">
    <source>
        <dbReference type="Proteomes" id="UP001159641"/>
    </source>
</evidence>
<sequence>MRNTFKFVRHDTTTLGFPSWTCIQKKWVKMLIQHNYKDVHSGFIRTSLVAQWLRIRLLMQGTRVRSLVREDPTCRKATKPVHRNY</sequence>
<dbReference type="EMBL" id="JAIQCJ010000888">
    <property type="protein sequence ID" value="KAJ8794114.1"/>
    <property type="molecule type" value="Genomic_DNA"/>
</dbReference>
<dbReference type="Proteomes" id="UP001159641">
    <property type="component" value="Unassembled WGS sequence"/>
</dbReference>